<dbReference type="Proteomes" id="UP000005845">
    <property type="component" value="Unassembled WGS sequence"/>
</dbReference>
<comment type="caution">
    <text evidence="2">The sequence shown here is derived from an EMBL/GenBank/DDBJ whole genome shotgun (WGS) entry which is preliminary data.</text>
</comment>
<keyword evidence="1" id="KW-1133">Transmembrane helix</keyword>
<keyword evidence="1" id="KW-0812">Transmembrane</keyword>
<reference evidence="2 3" key="1">
    <citation type="submission" date="2012-02" db="EMBL/GenBank/DDBJ databases">
        <title>Whole genome shotgun sequence of Gordonia sputi NBRC 100414.</title>
        <authorList>
            <person name="Yoshida I."/>
            <person name="Hosoyama A."/>
            <person name="Tsuchikane K."/>
            <person name="Katsumata H."/>
            <person name="Yamazaki S."/>
            <person name="Fujita N."/>
        </authorList>
    </citation>
    <scope>NUCLEOTIDE SEQUENCE [LARGE SCALE GENOMIC DNA]</scope>
    <source>
        <strain evidence="2 3">NBRC 100414</strain>
    </source>
</reference>
<protein>
    <submittedName>
        <fullName evidence="2">Uncharacterized protein</fullName>
    </submittedName>
</protein>
<gene>
    <name evidence="2" type="ORF">GOSPT_054_00020</name>
</gene>
<feature type="transmembrane region" description="Helical" evidence="1">
    <location>
        <begin position="22"/>
        <end position="44"/>
    </location>
</feature>
<evidence type="ECO:0000256" key="1">
    <source>
        <dbReference type="SAM" id="Phobius"/>
    </source>
</evidence>
<evidence type="ECO:0000313" key="2">
    <source>
        <dbReference type="EMBL" id="GAB38970.1"/>
    </source>
</evidence>
<sequence length="100" mass="10684">MLPAVWAACSVSDWDPSRAAGIVVYAPLTGLAALVLCWSSYALLATRASFWVAALAPIVSAGLALLVIWSVVAWQHDKAGVLYDLCPHGAPPWWPSWVPL</sequence>
<keyword evidence="1" id="KW-0472">Membrane</keyword>
<organism evidence="2 3">
    <name type="scientific">Gordonia sputi NBRC 100414</name>
    <dbReference type="NCBI Taxonomy" id="1089453"/>
    <lineage>
        <taxon>Bacteria</taxon>
        <taxon>Bacillati</taxon>
        <taxon>Actinomycetota</taxon>
        <taxon>Actinomycetes</taxon>
        <taxon>Mycobacteriales</taxon>
        <taxon>Gordoniaceae</taxon>
        <taxon>Gordonia</taxon>
    </lineage>
</organism>
<name>H5TZR2_9ACTN</name>
<proteinExistence type="predicted"/>
<dbReference type="EMBL" id="BAFC01000054">
    <property type="protein sequence ID" value="GAB38970.1"/>
    <property type="molecule type" value="Genomic_DNA"/>
</dbReference>
<keyword evidence="3" id="KW-1185">Reference proteome</keyword>
<feature type="transmembrane region" description="Helical" evidence="1">
    <location>
        <begin position="51"/>
        <end position="74"/>
    </location>
</feature>
<evidence type="ECO:0000313" key="3">
    <source>
        <dbReference type="Proteomes" id="UP000005845"/>
    </source>
</evidence>
<accession>H5TZR2</accession>
<dbReference type="AlphaFoldDB" id="H5TZR2"/>